<dbReference type="InterPro" id="IPR058593">
    <property type="entry name" value="ARB_07466-like_C"/>
</dbReference>
<name>A0A2V4MW59_9ACTN</name>
<accession>A0A2V4MW59</accession>
<keyword evidence="5" id="KW-1185">Reference proteome</keyword>
<protein>
    <recommendedName>
        <fullName evidence="3">ARB-07466-like C-terminal domain-containing protein</fullName>
    </recommendedName>
</protein>
<evidence type="ECO:0000256" key="2">
    <source>
        <dbReference type="SAM" id="Phobius"/>
    </source>
</evidence>
<evidence type="ECO:0000313" key="4">
    <source>
        <dbReference type="EMBL" id="PYC72128.1"/>
    </source>
</evidence>
<sequence>MVASEQETYLDRGRRRHPLRWVLLALLLVAAVLAALVLWHRNHAAPSAEGCQVTPAGGKPVTMEVDQGANAATIAAVTLSRGLPERALVIALATGLQESKLHNLEGGDRDSIGLFQQRPSQGWGTAQQIADPVYSTNKFLDQLVAVPGYARMRLTDAAQRVQKSGYPEAYAKHEGNAQLLADALTGRTPATFTCTVHSFALPEPVADVSGSPAGSPGASPSAGQQPSPQLVTERLKREFGRAVTTQAGSQPGTLALVPAPVAPDPSAAEPASAADALTAGDAKRQTGWAVAAWAVAHAQDLGIGSVHFDGKAWRLDRSDAGWTTQPDPAATDRVQLTLGLPAAKR</sequence>
<evidence type="ECO:0000313" key="5">
    <source>
        <dbReference type="Proteomes" id="UP000248039"/>
    </source>
</evidence>
<dbReference type="Proteomes" id="UP000248039">
    <property type="component" value="Unassembled WGS sequence"/>
</dbReference>
<feature type="compositionally biased region" description="Low complexity" evidence="1">
    <location>
        <begin position="253"/>
        <end position="275"/>
    </location>
</feature>
<proteinExistence type="predicted"/>
<organism evidence="4 5">
    <name type="scientific">Streptomyces tateyamensis</name>
    <dbReference type="NCBI Taxonomy" id="565073"/>
    <lineage>
        <taxon>Bacteria</taxon>
        <taxon>Bacillati</taxon>
        <taxon>Actinomycetota</taxon>
        <taxon>Actinomycetes</taxon>
        <taxon>Kitasatosporales</taxon>
        <taxon>Streptomycetaceae</taxon>
        <taxon>Streptomyces</taxon>
    </lineage>
</organism>
<feature type="compositionally biased region" description="Low complexity" evidence="1">
    <location>
        <begin position="209"/>
        <end position="229"/>
    </location>
</feature>
<keyword evidence="2" id="KW-0472">Membrane</keyword>
<dbReference type="Pfam" id="PF26571">
    <property type="entry name" value="VldE"/>
    <property type="match status" value="1"/>
</dbReference>
<comment type="caution">
    <text evidence="4">The sequence shown here is derived from an EMBL/GenBank/DDBJ whole genome shotgun (WGS) entry which is preliminary data.</text>
</comment>
<feature type="region of interest" description="Disordered" evidence="1">
    <location>
        <begin position="244"/>
        <end position="275"/>
    </location>
</feature>
<dbReference type="EMBL" id="PYBW01000108">
    <property type="protein sequence ID" value="PYC72128.1"/>
    <property type="molecule type" value="Genomic_DNA"/>
</dbReference>
<gene>
    <name evidence="4" type="ORF">C7C46_26190</name>
</gene>
<evidence type="ECO:0000256" key="1">
    <source>
        <dbReference type="SAM" id="MobiDB-lite"/>
    </source>
</evidence>
<feature type="region of interest" description="Disordered" evidence="1">
    <location>
        <begin position="207"/>
        <end position="230"/>
    </location>
</feature>
<evidence type="ECO:0000259" key="3">
    <source>
        <dbReference type="Pfam" id="PF26571"/>
    </source>
</evidence>
<dbReference type="AlphaFoldDB" id="A0A2V4MW59"/>
<keyword evidence="2" id="KW-1133">Transmembrane helix</keyword>
<keyword evidence="2" id="KW-0812">Transmembrane</keyword>
<feature type="transmembrane region" description="Helical" evidence="2">
    <location>
        <begin position="21"/>
        <end position="39"/>
    </location>
</feature>
<reference evidence="4 5" key="1">
    <citation type="submission" date="2018-03" db="EMBL/GenBank/DDBJ databases">
        <title>Bioinformatic expansion and discovery of thiopeptide antibiotics.</title>
        <authorList>
            <person name="Schwalen C.J."/>
            <person name="Hudson G.A."/>
            <person name="Mitchell D.A."/>
        </authorList>
    </citation>
    <scope>NUCLEOTIDE SEQUENCE [LARGE SCALE GENOMIC DNA]</scope>
    <source>
        <strain evidence="4 5">ATCC 21389</strain>
    </source>
</reference>
<feature type="domain" description="ARB-07466-like C-terminal" evidence="3">
    <location>
        <begin position="273"/>
        <end position="328"/>
    </location>
</feature>